<dbReference type="SMART" id="SM00408">
    <property type="entry name" value="IGc2"/>
    <property type="match status" value="2"/>
</dbReference>
<dbReference type="PANTHER" id="PTHR44337">
    <property type="entry name" value="CARCINOEMBRYONIC ANTIGEN-RELATED CELL ADHESION MOLECULE 8"/>
    <property type="match status" value="1"/>
</dbReference>
<dbReference type="Proteomes" id="UP000694621">
    <property type="component" value="Unplaced"/>
</dbReference>
<dbReference type="InterPro" id="IPR013783">
    <property type="entry name" value="Ig-like_fold"/>
</dbReference>
<keyword evidence="2" id="KW-1015">Disulfide bond</keyword>
<protein>
    <submittedName>
        <fullName evidence="10">CEA cell adhesion molecule 1</fullName>
    </submittedName>
    <submittedName>
        <fullName evidence="9">Carcinoembryonic antigen-related cell adhesion molecule 1-like</fullName>
    </submittedName>
</protein>
<keyword evidence="6" id="KW-0812">Transmembrane</keyword>
<organism evidence="10 11">
    <name type="scientific">Astyanax mexicanus</name>
    <name type="common">Blind cave fish</name>
    <name type="synonym">Astyanax fasciatus mexicanus</name>
    <dbReference type="NCBI Taxonomy" id="7994"/>
    <lineage>
        <taxon>Eukaryota</taxon>
        <taxon>Metazoa</taxon>
        <taxon>Chordata</taxon>
        <taxon>Craniata</taxon>
        <taxon>Vertebrata</taxon>
        <taxon>Euteleostomi</taxon>
        <taxon>Actinopterygii</taxon>
        <taxon>Neopterygii</taxon>
        <taxon>Teleostei</taxon>
        <taxon>Ostariophysi</taxon>
        <taxon>Characiformes</taxon>
        <taxon>Characoidei</taxon>
        <taxon>Acestrorhamphidae</taxon>
        <taxon>Acestrorhamphinae</taxon>
        <taxon>Astyanax</taxon>
    </lineage>
</organism>
<dbReference type="OrthoDB" id="6159398at2759"/>
<dbReference type="InterPro" id="IPR007110">
    <property type="entry name" value="Ig-like_dom"/>
</dbReference>
<keyword evidence="1 7" id="KW-0732">Signal</keyword>
<feature type="compositionally biased region" description="Basic residues" evidence="5">
    <location>
        <begin position="238"/>
        <end position="249"/>
    </location>
</feature>
<dbReference type="Pfam" id="PF13927">
    <property type="entry name" value="Ig_3"/>
    <property type="match status" value="1"/>
</dbReference>
<keyword evidence="4" id="KW-0393">Immunoglobulin domain</keyword>
<feature type="transmembrane region" description="Helical" evidence="6">
    <location>
        <begin position="200"/>
        <end position="223"/>
    </location>
</feature>
<evidence type="ECO:0000313" key="10">
    <source>
        <dbReference type="Ensembl" id="ENSAMXP00005034932.1"/>
    </source>
</evidence>
<dbReference type="InterPro" id="IPR003599">
    <property type="entry name" value="Ig_sub"/>
</dbReference>
<feature type="signal peptide" evidence="7">
    <location>
        <begin position="1"/>
        <end position="20"/>
    </location>
</feature>
<evidence type="ECO:0000256" key="1">
    <source>
        <dbReference type="ARBA" id="ARBA00022729"/>
    </source>
</evidence>
<accession>A0A8B9KCU2</accession>
<evidence type="ECO:0000313" key="9">
    <source>
        <dbReference type="EMBL" id="KAG9276045.1"/>
    </source>
</evidence>
<evidence type="ECO:0000256" key="3">
    <source>
        <dbReference type="ARBA" id="ARBA00023180"/>
    </source>
</evidence>
<keyword evidence="3" id="KW-0325">Glycoprotein</keyword>
<evidence type="ECO:0000259" key="8">
    <source>
        <dbReference type="PROSITE" id="PS50835"/>
    </source>
</evidence>
<feature type="compositionally biased region" description="Polar residues" evidence="5">
    <location>
        <begin position="250"/>
        <end position="265"/>
    </location>
</feature>
<dbReference type="Proteomes" id="UP000752171">
    <property type="component" value="Unassembled WGS sequence"/>
</dbReference>
<proteinExistence type="predicted"/>
<dbReference type="SMART" id="SM00409">
    <property type="entry name" value="IG"/>
    <property type="match status" value="2"/>
</dbReference>
<feature type="chain" id="PRO_5044669382" evidence="7">
    <location>
        <begin position="21"/>
        <end position="309"/>
    </location>
</feature>
<name>A0A8B9KCU2_ASTMX</name>
<evidence type="ECO:0000256" key="7">
    <source>
        <dbReference type="SAM" id="SignalP"/>
    </source>
</evidence>
<evidence type="ECO:0000256" key="4">
    <source>
        <dbReference type="ARBA" id="ARBA00023319"/>
    </source>
</evidence>
<evidence type="ECO:0000313" key="11">
    <source>
        <dbReference type="Proteomes" id="UP000694621"/>
    </source>
</evidence>
<dbReference type="PROSITE" id="PS50835">
    <property type="entry name" value="IG_LIKE"/>
    <property type="match status" value="2"/>
</dbReference>
<dbReference type="InterPro" id="IPR003598">
    <property type="entry name" value="Ig_sub2"/>
</dbReference>
<evidence type="ECO:0000256" key="6">
    <source>
        <dbReference type="SAM" id="Phobius"/>
    </source>
</evidence>
<dbReference type="Pfam" id="PF13895">
    <property type="entry name" value="Ig_2"/>
    <property type="match status" value="1"/>
</dbReference>
<reference evidence="10" key="2">
    <citation type="submission" date="2025-05" db="UniProtKB">
        <authorList>
            <consortium name="Ensembl"/>
        </authorList>
    </citation>
    <scope>IDENTIFICATION</scope>
</reference>
<evidence type="ECO:0000313" key="12">
    <source>
        <dbReference type="Proteomes" id="UP000752171"/>
    </source>
</evidence>
<gene>
    <name evidence="10" type="primary">LOC111188211</name>
    <name evidence="9" type="synonym">CEACAM1</name>
    <name evidence="9" type="ORF">AMEX_G8298</name>
</gene>
<dbReference type="Ensembl" id="ENSAMXT00005038107.1">
    <property type="protein sequence ID" value="ENSAMXP00005034932.1"/>
    <property type="gene ID" value="ENSAMXG00005016825.1"/>
</dbReference>
<evidence type="ECO:0000256" key="2">
    <source>
        <dbReference type="ARBA" id="ARBA00023157"/>
    </source>
</evidence>
<dbReference type="EMBL" id="JAICCE010000006">
    <property type="protein sequence ID" value="KAG9276045.1"/>
    <property type="molecule type" value="Genomic_DNA"/>
</dbReference>
<dbReference type="Gene3D" id="2.60.40.10">
    <property type="entry name" value="Immunoglobulins"/>
    <property type="match status" value="2"/>
</dbReference>
<evidence type="ECO:0000256" key="5">
    <source>
        <dbReference type="SAM" id="MobiDB-lite"/>
    </source>
</evidence>
<reference evidence="9 12" key="1">
    <citation type="submission" date="2021-07" db="EMBL/GenBank/DDBJ databases">
        <authorList>
            <person name="Imarazene B."/>
            <person name="Zahm M."/>
            <person name="Klopp C."/>
            <person name="Cabau C."/>
            <person name="Beille S."/>
            <person name="Jouanno E."/>
            <person name="Castinel A."/>
            <person name="Lluch J."/>
            <person name="Gil L."/>
            <person name="Kuchtly C."/>
            <person name="Lopez Roques C."/>
            <person name="Donnadieu C."/>
            <person name="Parrinello H."/>
            <person name="Journot L."/>
            <person name="Du K."/>
            <person name="Schartl M."/>
            <person name="Retaux S."/>
            <person name="Guiguen Y."/>
        </authorList>
    </citation>
    <scope>NUCLEOTIDE SEQUENCE [LARGE SCALE GENOMIC DNA]</scope>
    <source>
        <strain evidence="9">Pach_M1</strain>
        <tissue evidence="9">Testis</tissue>
    </source>
</reference>
<dbReference type="InterPro" id="IPR036179">
    <property type="entry name" value="Ig-like_dom_sf"/>
</dbReference>
<dbReference type="AlphaFoldDB" id="A0A8B9KCU2"/>
<dbReference type="SUPFAM" id="SSF48726">
    <property type="entry name" value="Immunoglobulin"/>
    <property type="match status" value="2"/>
</dbReference>
<dbReference type="PANTHER" id="PTHR44337:SF16">
    <property type="entry name" value="CARCINOEMBRYONIC ANTIGEN-RELATED CELL ADHESION MOLECULE 20-LIKE-RELATED"/>
    <property type="match status" value="1"/>
</dbReference>
<feature type="domain" description="Ig-like" evidence="8">
    <location>
        <begin position="109"/>
        <end position="189"/>
    </location>
</feature>
<keyword evidence="6" id="KW-1133">Transmembrane helix</keyword>
<dbReference type="InterPro" id="IPR052598">
    <property type="entry name" value="IgSF_CEA-related"/>
</dbReference>
<feature type="region of interest" description="Disordered" evidence="5">
    <location>
        <begin position="237"/>
        <end position="290"/>
    </location>
</feature>
<keyword evidence="6" id="KW-0472">Membrane</keyword>
<sequence length="309" mass="33628">MDRTFLTTLTLVLLTGSLSAVVIIGPEDALIENKSWANLTCVGNNMDLVLTVEWMKNGRSLSPSDRIQFSPDNTSILIQPVNRTDSGVYECTLNKNSSATYSLTVNYGPDVMVLGATRLEEGSDIVFHCWADSYPLVSINWTVNDKTVEDPQLILIPNCDSSNSGNYTCTAFNNITGITGSAQHFLTVTGKHSGGLSPGAAAGITAGVILGLEALIVLLFFLIMHFKKSSEPICTIPKPKKGKQKRKVSRSSTGLEFKNPNTTRATPKARTESRPATPLPAITRDNKPKESIYENIRENEVYCTTLPGR</sequence>
<feature type="domain" description="Ig-like" evidence="8">
    <location>
        <begin position="19"/>
        <end position="106"/>
    </location>
</feature>